<feature type="region of interest" description="Disordered" evidence="5">
    <location>
        <begin position="208"/>
        <end position="236"/>
    </location>
</feature>
<dbReference type="PANTHER" id="PTHR15892">
    <property type="entry name" value="MITOCHONDRIAL RIBOSOMAL PROTEIN L30"/>
    <property type="match status" value="1"/>
</dbReference>
<dbReference type="SUPFAM" id="SSF55129">
    <property type="entry name" value="Ribosomal protein L30p/L7e"/>
    <property type="match status" value="1"/>
</dbReference>
<dbReference type="Pfam" id="PF00327">
    <property type="entry name" value="Ribosomal_L30"/>
    <property type="match status" value="1"/>
</dbReference>
<proteinExistence type="inferred from homology"/>
<evidence type="ECO:0000313" key="7">
    <source>
        <dbReference type="EMBL" id="KAK3011487.1"/>
    </source>
</evidence>
<evidence type="ECO:0000256" key="3">
    <source>
        <dbReference type="ARBA" id="ARBA00023274"/>
    </source>
</evidence>
<evidence type="ECO:0000256" key="5">
    <source>
        <dbReference type="SAM" id="MobiDB-lite"/>
    </source>
</evidence>
<organism evidence="7 8">
    <name type="scientific">Escallonia herrerae</name>
    <dbReference type="NCBI Taxonomy" id="1293975"/>
    <lineage>
        <taxon>Eukaryota</taxon>
        <taxon>Viridiplantae</taxon>
        <taxon>Streptophyta</taxon>
        <taxon>Embryophyta</taxon>
        <taxon>Tracheophyta</taxon>
        <taxon>Spermatophyta</taxon>
        <taxon>Magnoliopsida</taxon>
        <taxon>eudicotyledons</taxon>
        <taxon>Gunneridae</taxon>
        <taxon>Pentapetalae</taxon>
        <taxon>asterids</taxon>
        <taxon>campanulids</taxon>
        <taxon>Escalloniales</taxon>
        <taxon>Escalloniaceae</taxon>
        <taxon>Escallonia</taxon>
    </lineage>
</organism>
<sequence length="236" mass="26354">MLQKYNQASKGSSGHGVEEKAPSTAEEFLSIAKEKERKIEGCKRKEKEREGVASQTVEKAADAFDEAESNPRVESVKERCKEPIGKGNFHKTEHCNEVPKKRQSVSGTVGPKARSVLACDAWAELKQGSSTVSRQKMNAYKAFKACVPVTRSPNLYITLVRGIPGTRRLHRRTLEALRLTKCNRTVTRWNTPTVKRLVVIETEEMHNARKDKEANHQARPPPLAVNHLQSIAADTS</sequence>
<dbReference type="GO" id="GO:0005739">
    <property type="term" value="C:mitochondrion"/>
    <property type="evidence" value="ECO:0007669"/>
    <property type="project" value="TreeGrafter"/>
</dbReference>
<keyword evidence="8" id="KW-1185">Reference proteome</keyword>
<reference evidence="7" key="1">
    <citation type="submission" date="2022-12" db="EMBL/GenBank/DDBJ databases">
        <title>Draft genome assemblies for two species of Escallonia (Escalloniales).</title>
        <authorList>
            <person name="Chanderbali A."/>
            <person name="Dervinis C."/>
            <person name="Anghel I."/>
            <person name="Soltis D."/>
            <person name="Soltis P."/>
            <person name="Zapata F."/>
        </authorList>
    </citation>
    <scope>NUCLEOTIDE SEQUENCE</scope>
    <source>
        <strain evidence="7">UCBG64.0493</strain>
        <tissue evidence="7">Leaf</tissue>
    </source>
</reference>
<evidence type="ECO:0000256" key="2">
    <source>
        <dbReference type="ARBA" id="ARBA00022980"/>
    </source>
</evidence>
<dbReference type="GO" id="GO:0015934">
    <property type="term" value="C:large ribosomal subunit"/>
    <property type="evidence" value="ECO:0007669"/>
    <property type="project" value="InterPro"/>
</dbReference>
<keyword evidence="3" id="KW-0687">Ribonucleoprotein</keyword>
<feature type="compositionally biased region" description="Polar residues" evidence="5">
    <location>
        <begin position="227"/>
        <end position="236"/>
    </location>
</feature>
<dbReference type="CDD" id="cd00355">
    <property type="entry name" value="Ribosomal_L30_like"/>
    <property type="match status" value="1"/>
</dbReference>
<accession>A0AA88VMI4</accession>
<dbReference type="Gene3D" id="3.30.1390.20">
    <property type="entry name" value="Ribosomal protein L30, ferredoxin-like fold domain"/>
    <property type="match status" value="1"/>
</dbReference>
<dbReference type="InterPro" id="IPR005996">
    <property type="entry name" value="Ribosomal_uL30_bac-type"/>
</dbReference>
<evidence type="ECO:0000256" key="1">
    <source>
        <dbReference type="ARBA" id="ARBA00007594"/>
    </source>
</evidence>
<dbReference type="PANTHER" id="PTHR15892:SF2">
    <property type="entry name" value="LARGE RIBOSOMAL SUBUNIT PROTEIN UL30M"/>
    <property type="match status" value="1"/>
</dbReference>
<evidence type="ECO:0000313" key="8">
    <source>
        <dbReference type="Proteomes" id="UP001188597"/>
    </source>
</evidence>
<keyword evidence="2" id="KW-0689">Ribosomal protein</keyword>
<feature type="compositionally biased region" description="Polar residues" evidence="5">
    <location>
        <begin position="1"/>
        <end position="12"/>
    </location>
</feature>
<name>A0AA88VMI4_9ASTE</name>
<feature type="compositionally biased region" description="Basic and acidic residues" evidence="5">
    <location>
        <begin position="69"/>
        <end position="79"/>
    </location>
</feature>
<dbReference type="GO" id="GO:0003735">
    <property type="term" value="F:structural constituent of ribosome"/>
    <property type="evidence" value="ECO:0007669"/>
    <property type="project" value="InterPro"/>
</dbReference>
<feature type="compositionally biased region" description="Basic and acidic residues" evidence="5">
    <location>
        <begin position="41"/>
        <end position="51"/>
    </location>
</feature>
<feature type="domain" description="Large ribosomal subunit protein uL30-like ferredoxin-like fold" evidence="6">
    <location>
        <begin position="156"/>
        <end position="195"/>
    </location>
</feature>
<protein>
    <recommendedName>
        <fullName evidence="4">Large ribosomal subunit protein uL30m</fullName>
    </recommendedName>
</protein>
<dbReference type="AlphaFoldDB" id="A0AA88VMI4"/>
<dbReference type="InterPro" id="IPR016082">
    <property type="entry name" value="Ribosomal_uL30_ferredoxin-like"/>
</dbReference>
<evidence type="ECO:0000259" key="6">
    <source>
        <dbReference type="Pfam" id="PF00327"/>
    </source>
</evidence>
<feature type="region of interest" description="Disordered" evidence="5">
    <location>
        <begin position="1"/>
        <end position="27"/>
    </location>
</feature>
<dbReference type="InterPro" id="IPR036919">
    <property type="entry name" value="Ribo_uL30_ferredoxin-like_sf"/>
</dbReference>
<dbReference type="Proteomes" id="UP001188597">
    <property type="component" value="Unassembled WGS sequence"/>
</dbReference>
<comment type="caution">
    <text evidence="7">The sequence shown here is derived from an EMBL/GenBank/DDBJ whole genome shotgun (WGS) entry which is preliminary data.</text>
</comment>
<comment type="similarity">
    <text evidence="1">Belongs to the universal ribosomal protein uL30 family.</text>
</comment>
<feature type="region of interest" description="Disordered" evidence="5">
    <location>
        <begin position="41"/>
        <end position="79"/>
    </location>
</feature>
<dbReference type="EMBL" id="JAVXUP010001452">
    <property type="protein sequence ID" value="KAK3011487.1"/>
    <property type="molecule type" value="Genomic_DNA"/>
</dbReference>
<dbReference type="GO" id="GO:0006412">
    <property type="term" value="P:translation"/>
    <property type="evidence" value="ECO:0007669"/>
    <property type="project" value="InterPro"/>
</dbReference>
<gene>
    <name evidence="7" type="ORF">RJ639_012492</name>
</gene>
<evidence type="ECO:0000256" key="4">
    <source>
        <dbReference type="ARBA" id="ARBA00035281"/>
    </source>
</evidence>